<proteinExistence type="predicted"/>
<name>A0ABR2FP35_9ROSI</name>
<dbReference type="EMBL" id="JBBPBM010000005">
    <property type="protein sequence ID" value="KAK8583838.1"/>
    <property type="molecule type" value="Genomic_DNA"/>
</dbReference>
<comment type="caution">
    <text evidence="1">The sequence shown here is derived from an EMBL/GenBank/DDBJ whole genome shotgun (WGS) entry which is preliminary data.</text>
</comment>
<dbReference type="PANTHER" id="PTHR36482">
    <property type="entry name" value="OSJNBA0024J22.15 PROTEIN"/>
    <property type="match status" value="1"/>
</dbReference>
<dbReference type="InterPro" id="IPR053085">
    <property type="entry name" value="Jasmonate-induced_protein"/>
</dbReference>
<evidence type="ECO:0000313" key="2">
    <source>
        <dbReference type="Proteomes" id="UP001472677"/>
    </source>
</evidence>
<dbReference type="PANTHER" id="PTHR36482:SF8">
    <property type="match status" value="1"/>
</dbReference>
<accession>A0ABR2FP35</accession>
<sequence length="106" mass="11812">MEFPPETIQDEETGEFKHVVDSTGSAAGVAYTLEHKLKWVTAWVNNRGQPKKASTVILPLDEEIDWEKIKGDQVEHSHDDKFGYSAVAIISQNGTAPIMMATLKKE</sequence>
<keyword evidence="2" id="KW-1185">Reference proteome</keyword>
<dbReference type="Proteomes" id="UP001472677">
    <property type="component" value="Unassembled WGS sequence"/>
</dbReference>
<protein>
    <submittedName>
        <fullName evidence="1">Uncharacterized protein</fullName>
    </submittedName>
</protein>
<reference evidence="1 2" key="1">
    <citation type="journal article" date="2024" name="G3 (Bethesda)">
        <title>Genome assembly of Hibiscus sabdariffa L. provides insights into metabolisms of medicinal natural products.</title>
        <authorList>
            <person name="Kim T."/>
        </authorList>
    </citation>
    <scope>NUCLEOTIDE SEQUENCE [LARGE SCALE GENOMIC DNA]</scope>
    <source>
        <strain evidence="1">TK-2024</strain>
        <tissue evidence="1">Old leaves</tissue>
    </source>
</reference>
<evidence type="ECO:0000313" key="1">
    <source>
        <dbReference type="EMBL" id="KAK8583838.1"/>
    </source>
</evidence>
<gene>
    <name evidence="1" type="ORF">V6N12_068096</name>
</gene>
<organism evidence="1 2">
    <name type="scientific">Hibiscus sabdariffa</name>
    <name type="common">roselle</name>
    <dbReference type="NCBI Taxonomy" id="183260"/>
    <lineage>
        <taxon>Eukaryota</taxon>
        <taxon>Viridiplantae</taxon>
        <taxon>Streptophyta</taxon>
        <taxon>Embryophyta</taxon>
        <taxon>Tracheophyta</taxon>
        <taxon>Spermatophyta</taxon>
        <taxon>Magnoliopsida</taxon>
        <taxon>eudicotyledons</taxon>
        <taxon>Gunneridae</taxon>
        <taxon>Pentapetalae</taxon>
        <taxon>rosids</taxon>
        <taxon>malvids</taxon>
        <taxon>Malvales</taxon>
        <taxon>Malvaceae</taxon>
        <taxon>Malvoideae</taxon>
        <taxon>Hibiscus</taxon>
    </lineage>
</organism>